<organism evidence="3 4">
    <name type="scientific">Actinoplanes derwentensis</name>
    <dbReference type="NCBI Taxonomy" id="113562"/>
    <lineage>
        <taxon>Bacteria</taxon>
        <taxon>Bacillati</taxon>
        <taxon>Actinomycetota</taxon>
        <taxon>Actinomycetes</taxon>
        <taxon>Micromonosporales</taxon>
        <taxon>Micromonosporaceae</taxon>
        <taxon>Actinoplanes</taxon>
    </lineage>
</organism>
<dbReference type="PROSITE" id="PS50110">
    <property type="entry name" value="RESPONSE_REGULATORY"/>
    <property type="match status" value="1"/>
</dbReference>
<name>A0A1H1VAB5_9ACTN</name>
<gene>
    <name evidence="3" type="ORF">SAMN04489716_1693</name>
</gene>
<sequence>MTVAHVLIVDDDDADTMMIEEALAAEPVPPLVSRVSDGAEALAFLRREGEYADAPRPDLVLLDLNMPRMGGHEALLQIKGDDALKSIPVVVLTTSDALPDITASYVRHANAYVKKPMDLDSFEQAVQRIRRFYAEVAVLPPE</sequence>
<dbReference type="SUPFAM" id="SSF52172">
    <property type="entry name" value="CheY-like"/>
    <property type="match status" value="1"/>
</dbReference>
<keyword evidence="4" id="KW-1185">Reference proteome</keyword>
<dbReference type="InterPro" id="IPR052893">
    <property type="entry name" value="TCS_response_regulator"/>
</dbReference>
<evidence type="ECO:0000313" key="3">
    <source>
        <dbReference type="EMBL" id="SDS81694.1"/>
    </source>
</evidence>
<dbReference type="GO" id="GO:0000160">
    <property type="term" value="P:phosphorelay signal transduction system"/>
    <property type="evidence" value="ECO:0007669"/>
    <property type="project" value="InterPro"/>
</dbReference>
<evidence type="ECO:0000256" key="1">
    <source>
        <dbReference type="PROSITE-ProRule" id="PRU00169"/>
    </source>
</evidence>
<evidence type="ECO:0000259" key="2">
    <source>
        <dbReference type="PROSITE" id="PS50110"/>
    </source>
</evidence>
<evidence type="ECO:0000313" key="4">
    <source>
        <dbReference type="Proteomes" id="UP000198688"/>
    </source>
</evidence>
<feature type="modified residue" description="4-aspartylphosphate" evidence="1">
    <location>
        <position position="63"/>
    </location>
</feature>
<proteinExistence type="predicted"/>
<dbReference type="Proteomes" id="UP000198688">
    <property type="component" value="Chromosome I"/>
</dbReference>
<dbReference type="Pfam" id="PF00072">
    <property type="entry name" value="Response_reg"/>
    <property type="match status" value="1"/>
</dbReference>
<feature type="domain" description="Response regulatory" evidence="2">
    <location>
        <begin position="5"/>
        <end position="130"/>
    </location>
</feature>
<dbReference type="RefSeq" id="WP_092543119.1">
    <property type="nucleotide sequence ID" value="NZ_BOMJ01000011.1"/>
</dbReference>
<dbReference type="PANTHER" id="PTHR44520">
    <property type="entry name" value="RESPONSE REGULATOR RCP1-RELATED"/>
    <property type="match status" value="1"/>
</dbReference>
<protein>
    <submittedName>
        <fullName evidence="3">Response regulator receiver domain-containing protein</fullName>
    </submittedName>
</protein>
<dbReference type="OrthoDB" id="9793549at2"/>
<dbReference type="SMART" id="SM00448">
    <property type="entry name" value="REC"/>
    <property type="match status" value="1"/>
</dbReference>
<dbReference type="InterPro" id="IPR001789">
    <property type="entry name" value="Sig_transdc_resp-reg_receiver"/>
</dbReference>
<dbReference type="CDD" id="cd17557">
    <property type="entry name" value="REC_Rcp-like"/>
    <property type="match status" value="1"/>
</dbReference>
<dbReference type="Gene3D" id="3.40.50.2300">
    <property type="match status" value="1"/>
</dbReference>
<keyword evidence="1" id="KW-0597">Phosphoprotein</keyword>
<dbReference type="InterPro" id="IPR011006">
    <property type="entry name" value="CheY-like_superfamily"/>
</dbReference>
<dbReference type="EMBL" id="LT629758">
    <property type="protein sequence ID" value="SDS81694.1"/>
    <property type="molecule type" value="Genomic_DNA"/>
</dbReference>
<reference evidence="3 4" key="1">
    <citation type="submission" date="2016-10" db="EMBL/GenBank/DDBJ databases">
        <authorList>
            <person name="de Groot N.N."/>
        </authorList>
    </citation>
    <scope>NUCLEOTIDE SEQUENCE [LARGE SCALE GENOMIC DNA]</scope>
    <source>
        <strain evidence="3 4">DSM 43941</strain>
    </source>
</reference>
<dbReference type="STRING" id="113562.SAMN04489716_1693"/>
<dbReference type="PANTHER" id="PTHR44520:SF2">
    <property type="entry name" value="RESPONSE REGULATOR RCP1"/>
    <property type="match status" value="1"/>
</dbReference>
<dbReference type="AlphaFoldDB" id="A0A1H1VAB5"/>
<accession>A0A1H1VAB5</accession>